<evidence type="ECO:0000259" key="1">
    <source>
        <dbReference type="PROSITE" id="PS51819"/>
    </source>
</evidence>
<proteinExistence type="predicted"/>
<dbReference type="PROSITE" id="PS51819">
    <property type="entry name" value="VOC"/>
    <property type="match status" value="1"/>
</dbReference>
<organism evidence="2 3">
    <name type="scientific">Yersinia entomophaga</name>
    <dbReference type="NCBI Taxonomy" id="935293"/>
    <lineage>
        <taxon>Bacteria</taxon>
        <taxon>Pseudomonadati</taxon>
        <taxon>Pseudomonadota</taxon>
        <taxon>Gammaproteobacteria</taxon>
        <taxon>Enterobacterales</taxon>
        <taxon>Yersiniaceae</taxon>
        <taxon>Yersinia</taxon>
    </lineage>
</organism>
<evidence type="ECO:0000313" key="3">
    <source>
        <dbReference type="Proteomes" id="UP000266744"/>
    </source>
</evidence>
<dbReference type="InterPro" id="IPR037523">
    <property type="entry name" value="VOC_core"/>
</dbReference>
<dbReference type="CDD" id="cd06587">
    <property type="entry name" value="VOC"/>
    <property type="match status" value="1"/>
</dbReference>
<dbReference type="RefSeq" id="WP_064518201.1">
    <property type="nucleotide sequence ID" value="NZ_CP010029.1"/>
</dbReference>
<keyword evidence="3" id="KW-1185">Reference proteome</keyword>
<accession>A0ABN4PQD1</accession>
<dbReference type="Pfam" id="PF00903">
    <property type="entry name" value="Glyoxalase"/>
    <property type="match status" value="1"/>
</dbReference>
<dbReference type="PANTHER" id="PTHR36113:SF3">
    <property type="entry name" value="SLL5075 PROTEIN"/>
    <property type="match status" value="1"/>
</dbReference>
<reference evidence="3" key="1">
    <citation type="journal article" date="2016" name="Toxins">
        <title>The Draft Genome Sequence of the Yersinia entomophaga Entomopathogenic Type Strain MH96T.</title>
        <authorList>
            <person name="Hurst M.R."/>
            <person name="Beattie A."/>
            <person name="Altermann E."/>
            <person name="Moraga R.M."/>
            <person name="Harper L.A."/>
            <person name="Calder J."/>
            <person name="Laugraud A."/>
        </authorList>
    </citation>
    <scope>NUCLEOTIDE SEQUENCE [LARGE SCALE GENOMIC DNA]</scope>
    <source>
        <strain evidence="3">MH96</strain>
    </source>
</reference>
<dbReference type="Proteomes" id="UP000266744">
    <property type="component" value="Chromosome"/>
</dbReference>
<dbReference type="InterPro" id="IPR051332">
    <property type="entry name" value="Fosfomycin_Res_Enzymes"/>
</dbReference>
<feature type="domain" description="VOC" evidence="1">
    <location>
        <begin position="15"/>
        <end position="138"/>
    </location>
</feature>
<evidence type="ECO:0000313" key="2">
    <source>
        <dbReference type="EMBL" id="ANI28636.1"/>
    </source>
</evidence>
<dbReference type="SUPFAM" id="SSF54593">
    <property type="entry name" value="Glyoxalase/Bleomycin resistance protein/Dihydroxybiphenyl dioxygenase"/>
    <property type="match status" value="1"/>
</dbReference>
<dbReference type="InterPro" id="IPR004360">
    <property type="entry name" value="Glyas_Fos-R_dOase_dom"/>
</dbReference>
<sequence length="153" mass="16606">MTTTVIDTNHSLDLGLSHIALVVQDIDISLDFYQRYAGMTLVHRRAGGKPGMEVAWMTDHSRPFAIVLVQSPELKDTALGPFGHLGVACASRARVDELVALASAEGCLRSAPQDSGEPVGYWAYFADPDGNTLEVSYGQRIELTVTNSHNAYK</sequence>
<dbReference type="Gene3D" id="3.10.180.10">
    <property type="entry name" value="2,3-Dihydroxybiphenyl 1,2-Dioxygenase, domain 1"/>
    <property type="match status" value="1"/>
</dbReference>
<dbReference type="PANTHER" id="PTHR36113">
    <property type="entry name" value="LYASE, PUTATIVE-RELATED-RELATED"/>
    <property type="match status" value="1"/>
</dbReference>
<gene>
    <name evidence="2" type="ORF">PL78_02135</name>
</gene>
<dbReference type="InterPro" id="IPR029068">
    <property type="entry name" value="Glyas_Bleomycin-R_OHBP_Dase"/>
</dbReference>
<dbReference type="EMBL" id="CP010029">
    <property type="protein sequence ID" value="ANI28636.1"/>
    <property type="molecule type" value="Genomic_DNA"/>
</dbReference>
<name>A0ABN4PQD1_YERET</name>
<protein>
    <submittedName>
        <fullName evidence="2">Glyoxalase/bleomycin resistance protein/dioxygenase</fullName>
    </submittedName>
</protein>